<dbReference type="OrthoDB" id="9803988at2"/>
<dbReference type="PIRSF" id="PIRSF002741">
    <property type="entry name" value="MppA"/>
    <property type="match status" value="1"/>
</dbReference>
<dbReference type="AlphaFoldDB" id="A0A1I0XKK3"/>
<evidence type="ECO:0000256" key="4">
    <source>
        <dbReference type="SAM" id="SignalP"/>
    </source>
</evidence>
<keyword evidence="7" id="KW-1185">Reference proteome</keyword>
<dbReference type="GO" id="GO:0043190">
    <property type="term" value="C:ATP-binding cassette (ABC) transporter complex"/>
    <property type="evidence" value="ECO:0007669"/>
    <property type="project" value="InterPro"/>
</dbReference>
<dbReference type="RefSeq" id="WP_092064813.1">
    <property type="nucleotide sequence ID" value="NZ_FOJU01000003.1"/>
</dbReference>
<dbReference type="Gene3D" id="3.10.105.10">
    <property type="entry name" value="Dipeptide-binding Protein, Domain 3"/>
    <property type="match status" value="1"/>
</dbReference>
<dbReference type="SUPFAM" id="SSF53850">
    <property type="entry name" value="Periplasmic binding protein-like II"/>
    <property type="match status" value="1"/>
</dbReference>
<accession>A0A1I0XKK3</accession>
<sequence>MRNRKEPRSATRPSPRWHLGVAAIAVLLGQPALAQETVTTTHAYNYFGEPKYGPDFKRLEYVNADAPKGGEISIWAPGTFDSFNPYTIKGRSGALASIGTEDLLTTTADDITSLYCLLCETMEYPESLDWVVFNLRPEAEFSDGTPISAEDIKFSYDILMDQGLPSFRAAFGSIINTVEVLGPQRIKFTFNEDAPRRDVIGLAGAMPAFSKEWYEETGARLDETRLDPGLTSGPYQLESYDINQRIVYKRNPDYWGNSLPINIGRNNFDTIRVEYFGDASASFEGFKAGAYTFRVENSSRQWATGYDIPAIEAGHIVKAELNDGTMATGQSFVFNLRREKFQDPRVREAIALMFNFEWSNEALFYGLYERINSLWENSDMAADGIPSDAEKALLQPLVDEGLLEASILTDEAVMAPTSSDRQLDRRNLRRASQLLEEAGWIVGQDGLRRKDGRTLEVEFLEDSPTFDRVINPYVANLRQLGVDARLSRVDPAQATDRTRNFDFDMTTHQMPMSYEPGSGLKQYFGSEAVNESPRNAMGIADPAVDRLIDTVIRADTQEEMTVAVRALDRVLRAKRFWVPQWYKDTHTVAYYDMYEHPDPLPPFARGELDFWWYNAEKAEKLRAAGALK</sequence>
<dbReference type="STRING" id="871651.SAMN05421688_2328"/>
<dbReference type="InterPro" id="IPR000914">
    <property type="entry name" value="SBP_5_dom"/>
</dbReference>
<dbReference type="CDD" id="cd08497">
    <property type="entry name" value="MbnE-like"/>
    <property type="match status" value="1"/>
</dbReference>
<feature type="domain" description="Solute-binding protein family 5" evidence="5">
    <location>
        <begin position="131"/>
        <end position="525"/>
    </location>
</feature>
<reference evidence="6 7" key="1">
    <citation type="submission" date="2016-10" db="EMBL/GenBank/DDBJ databases">
        <authorList>
            <person name="de Groot N.N."/>
        </authorList>
    </citation>
    <scope>NUCLEOTIDE SEQUENCE [LARGE SCALE GENOMIC DNA]</scope>
    <source>
        <strain evidence="6 7">DSM 29316</strain>
    </source>
</reference>
<evidence type="ECO:0000256" key="2">
    <source>
        <dbReference type="ARBA" id="ARBA00005695"/>
    </source>
</evidence>
<evidence type="ECO:0000259" key="5">
    <source>
        <dbReference type="Pfam" id="PF00496"/>
    </source>
</evidence>
<protein>
    <submittedName>
        <fullName evidence="6">Microcin C transport system substrate-binding protein</fullName>
    </submittedName>
</protein>
<gene>
    <name evidence="6" type="ORF">SAMN05421688_2328</name>
</gene>
<feature type="signal peptide" evidence="4">
    <location>
        <begin position="1"/>
        <end position="34"/>
    </location>
</feature>
<comment type="subcellular location">
    <subcellularLocation>
        <location evidence="1">Periplasm</location>
    </subcellularLocation>
</comment>
<dbReference type="PANTHER" id="PTHR30290:SF64">
    <property type="entry name" value="ABC TRANSPORTER PERIPLASMIC BINDING PROTEIN"/>
    <property type="match status" value="1"/>
</dbReference>
<dbReference type="EMBL" id="FOJU01000003">
    <property type="protein sequence ID" value="SFB00850.1"/>
    <property type="molecule type" value="Genomic_DNA"/>
</dbReference>
<dbReference type="Pfam" id="PF00496">
    <property type="entry name" value="SBP_bac_5"/>
    <property type="match status" value="1"/>
</dbReference>
<dbReference type="PANTHER" id="PTHR30290">
    <property type="entry name" value="PERIPLASMIC BINDING COMPONENT OF ABC TRANSPORTER"/>
    <property type="match status" value="1"/>
</dbReference>
<feature type="chain" id="PRO_5011514917" evidence="4">
    <location>
        <begin position="35"/>
        <end position="628"/>
    </location>
</feature>
<keyword evidence="3 4" id="KW-0732">Signal</keyword>
<evidence type="ECO:0000256" key="3">
    <source>
        <dbReference type="ARBA" id="ARBA00022729"/>
    </source>
</evidence>
<evidence type="ECO:0000313" key="6">
    <source>
        <dbReference type="EMBL" id="SFB00850.1"/>
    </source>
</evidence>
<organism evidence="6 7">
    <name type="scientific">Poseidonocella pacifica</name>
    <dbReference type="NCBI Taxonomy" id="871651"/>
    <lineage>
        <taxon>Bacteria</taxon>
        <taxon>Pseudomonadati</taxon>
        <taxon>Pseudomonadota</taxon>
        <taxon>Alphaproteobacteria</taxon>
        <taxon>Rhodobacterales</taxon>
        <taxon>Roseobacteraceae</taxon>
        <taxon>Poseidonocella</taxon>
    </lineage>
</organism>
<dbReference type="GO" id="GO:0042884">
    <property type="term" value="P:microcin transport"/>
    <property type="evidence" value="ECO:0007669"/>
    <property type="project" value="TreeGrafter"/>
</dbReference>
<dbReference type="InterPro" id="IPR039424">
    <property type="entry name" value="SBP_5"/>
</dbReference>
<proteinExistence type="inferred from homology"/>
<dbReference type="GO" id="GO:0015833">
    <property type="term" value="P:peptide transport"/>
    <property type="evidence" value="ECO:0007669"/>
    <property type="project" value="TreeGrafter"/>
</dbReference>
<dbReference type="Proteomes" id="UP000198796">
    <property type="component" value="Unassembled WGS sequence"/>
</dbReference>
<comment type="similarity">
    <text evidence="2">Belongs to the bacterial solute-binding protein 5 family.</text>
</comment>
<name>A0A1I0XKK3_9RHOB</name>
<dbReference type="GO" id="GO:0030288">
    <property type="term" value="C:outer membrane-bounded periplasmic space"/>
    <property type="evidence" value="ECO:0007669"/>
    <property type="project" value="TreeGrafter"/>
</dbReference>
<dbReference type="InterPro" id="IPR030678">
    <property type="entry name" value="Peptide/Ni-bd"/>
</dbReference>
<evidence type="ECO:0000256" key="1">
    <source>
        <dbReference type="ARBA" id="ARBA00004418"/>
    </source>
</evidence>
<dbReference type="Gene3D" id="3.40.190.10">
    <property type="entry name" value="Periplasmic binding protein-like II"/>
    <property type="match status" value="1"/>
</dbReference>
<dbReference type="GO" id="GO:1904680">
    <property type="term" value="F:peptide transmembrane transporter activity"/>
    <property type="evidence" value="ECO:0007669"/>
    <property type="project" value="TreeGrafter"/>
</dbReference>
<evidence type="ECO:0000313" key="7">
    <source>
        <dbReference type="Proteomes" id="UP000198796"/>
    </source>
</evidence>